<dbReference type="RefSeq" id="WP_013070690.1">
    <property type="nucleotide sequence ID" value="NZ_CAJXAW010000036.1"/>
</dbReference>
<proteinExistence type="predicted"/>
<keyword evidence="1" id="KW-0472">Membrane</keyword>
<evidence type="ECO:0000256" key="1">
    <source>
        <dbReference type="SAM" id="Phobius"/>
    </source>
</evidence>
<dbReference type="AlphaFoldDB" id="A0A3D5J3R5"/>
<feature type="transmembrane region" description="Helical" evidence="1">
    <location>
        <begin position="207"/>
        <end position="227"/>
    </location>
</feature>
<dbReference type="EMBL" id="DPMF01000390">
    <property type="protein sequence ID" value="HCV82739.1"/>
    <property type="molecule type" value="Genomic_DNA"/>
</dbReference>
<name>A0A3D5J3R5_9FLAO</name>
<dbReference type="Proteomes" id="UP000264330">
    <property type="component" value="Unassembled WGS sequence"/>
</dbReference>
<dbReference type="OMA" id="IHKWGND"/>
<reference evidence="2 3" key="1">
    <citation type="journal article" date="2018" name="Nat. Biotechnol.">
        <title>A standardized bacterial taxonomy based on genome phylogeny substantially revises the tree of life.</title>
        <authorList>
            <person name="Parks D.H."/>
            <person name="Chuvochina M."/>
            <person name="Waite D.W."/>
            <person name="Rinke C."/>
            <person name="Skarshewski A."/>
            <person name="Chaumeil P.A."/>
            <person name="Hugenholtz P."/>
        </authorList>
    </citation>
    <scope>NUCLEOTIDE SEQUENCE [LARGE SCALE GENOMIC DNA]</scope>
    <source>
        <strain evidence="2">UBA9359</strain>
    </source>
</reference>
<keyword evidence="1" id="KW-0812">Transmembrane</keyword>
<protein>
    <submittedName>
        <fullName evidence="2">Uncharacterized protein</fullName>
    </submittedName>
</protein>
<comment type="caution">
    <text evidence="2">The sequence shown here is derived from an EMBL/GenBank/DDBJ whole genome shotgun (WGS) entry which is preliminary data.</text>
</comment>
<evidence type="ECO:0000313" key="3">
    <source>
        <dbReference type="Proteomes" id="UP000264330"/>
    </source>
</evidence>
<evidence type="ECO:0000313" key="2">
    <source>
        <dbReference type="EMBL" id="HCV82739.1"/>
    </source>
</evidence>
<gene>
    <name evidence="2" type="ORF">DGQ38_17005</name>
</gene>
<feature type="transmembrane region" description="Helical" evidence="1">
    <location>
        <begin position="173"/>
        <end position="192"/>
    </location>
</feature>
<keyword evidence="1" id="KW-1133">Transmembrane helix</keyword>
<organism evidence="2 3">
    <name type="scientific">Zunongwangia profunda</name>
    <dbReference type="NCBI Taxonomy" id="398743"/>
    <lineage>
        <taxon>Bacteria</taxon>
        <taxon>Pseudomonadati</taxon>
        <taxon>Bacteroidota</taxon>
        <taxon>Flavobacteriia</taxon>
        <taxon>Flavobacteriales</taxon>
        <taxon>Flavobacteriaceae</taxon>
        <taxon>Zunongwangia</taxon>
    </lineage>
</organism>
<accession>A0A3D5J3R5</accession>
<sequence length="245" mass="29049">MMKNFPRTNVEIQLLKSRNKRKSEHLFLKEINAIFKENEHRDQNIMQQLKNTADGENISNSFNFELLESNRIFHISDIQKICIDYRLRFLSSSYFKAEIPYEAVMAIRKLENNQNTKLSGFKIIAPARLFKLENADDPLLMAPMGNDYYYLVHKWENDLHPLRKLLMWPFKQLENFIFSMFLLSLAITYLIPQGMFAHGGQQTTTEFFMILFFVFKWIGGLAIFYGFKKGKNFSESIWNSKYYNA</sequence>